<evidence type="ECO:0000313" key="2">
    <source>
        <dbReference type="EMBL" id="AAT94414.1"/>
    </source>
</evidence>
<organism evidence="2">
    <name type="scientific">Drosophila melanogaster</name>
    <name type="common">Fruit fly</name>
    <dbReference type="NCBI Taxonomy" id="7227"/>
    <lineage>
        <taxon>Eukaryota</taxon>
        <taxon>Metazoa</taxon>
        <taxon>Ecdysozoa</taxon>
        <taxon>Arthropoda</taxon>
        <taxon>Hexapoda</taxon>
        <taxon>Insecta</taxon>
        <taxon>Pterygota</taxon>
        <taxon>Neoptera</taxon>
        <taxon>Endopterygota</taxon>
        <taxon>Diptera</taxon>
        <taxon>Brachycera</taxon>
        <taxon>Muscomorpha</taxon>
        <taxon>Ephydroidea</taxon>
        <taxon>Drosophilidae</taxon>
        <taxon>Drosophila</taxon>
        <taxon>Sophophora</taxon>
    </lineage>
</organism>
<dbReference type="EMBL" id="BT015185">
    <property type="protein sequence ID" value="AAT94414.1"/>
    <property type="molecule type" value="mRNA"/>
</dbReference>
<evidence type="ECO:0000256" key="1">
    <source>
        <dbReference type="SAM" id="MobiDB-lite"/>
    </source>
</evidence>
<reference evidence="2" key="1">
    <citation type="submission" date="2004-08" db="EMBL/GenBank/DDBJ databases">
        <authorList>
            <person name="Stapleton M."/>
            <person name="Carlson J."/>
            <person name="Chavez C."/>
            <person name="Frise E."/>
            <person name="George R."/>
            <person name="Pacleb J."/>
            <person name="Park S."/>
            <person name="Wan K."/>
            <person name="Yu C."/>
            <person name="Rubin G.M."/>
            <person name="Celniker S."/>
        </authorList>
    </citation>
    <scope>NUCLEOTIDE SEQUENCE</scope>
    <source>
        <strain evidence="2">Berkeley</strain>
    </source>
</reference>
<proteinExistence type="evidence at transcript level"/>
<sequence length="114" mass="13127">MGYIYKHFVQKKIHSAPLSTAMNNKKKLRFWPAIKVKYLVWMFTNWVSWSFGLASSRTTSGIHSLRCEFSRNKGRGSQLSHHYDANCQDMPAKGLATRKPSSIAFDETAKTRTR</sequence>
<name>Q6AWR3_DROME</name>
<dbReference type="AlphaFoldDB" id="Q6AWR3"/>
<protein>
    <submittedName>
        <fullName evidence="2">RH69543p</fullName>
    </submittedName>
</protein>
<accession>Q6AWR3</accession>
<feature type="region of interest" description="Disordered" evidence="1">
    <location>
        <begin position="91"/>
        <end position="114"/>
    </location>
</feature>